<evidence type="ECO:0000256" key="4">
    <source>
        <dbReference type="ARBA" id="ARBA00022989"/>
    </source>
</evidence>
<comment type="subcellular location">
    <subcellularLocation>
        <location evidence="1">Membrane</location>
        <topology evidence="1">Multi-pass membrane protein</topology>
    </subcellularLocation>
</comment>
<keyword evidence="3 6" id="KW-0812">Transmembrane</keyword>
<evidence type="ECO:0000313" key="7">
    <source>
        <dbReference type="EMBL" id="VWO95804.1"/>
    </source>
</evidence>
<dbReference type="GO" id="GO:0016787">
    <property type="term" value="F:hydrolase activity"/>
    <property type="evidence" value="ECO:0007669"/>
    <property type="project" value="UniProtKB-KW"/>
</dbReference>
<evidence type="ECO:0000256" key="3">
    <source>
        <dbReference type="ARBA" id="ARBA00022692"/>
    </source>
</evidence>
<dbReference type="GO" id="GO:0022857">
    <property type="term" value="F:transmembrane transporter activity"/>
    <property type="evidence" value="ECO:0007669"/>
    <property type="project" value="UniProtKB-ARBA"/>
</dbReference>
<evidence type="ECO:0000256" key="6">
    <source>
        <dbReference type="SAM" id="Phobius"/>
    </source>
</evidence>
<keyword evidence="7" id="KW-0378">Hydrolase</keyword>
<dbReference type="EC" id="3.1.1.-" evidence="7"/>
<gene>
    <name evidence="7" type="primary">C9K1M7</name>
</gene>
<dbReference type="AlphaFoldDB" id="A0A5K1JV40"/>
<feature type="transmembrane region" description="Helical" evidence="6">
    <location>
        <begin position="74"/>
        <end position="92"/>
    </location>
</feature>
<protein>
    <submittedName>
        <fullName evidence="7">Abhydrolase domain-containing protein ACTT2 )</fullName>
        <ecNumber evidence="7">3.1.1.-</ecNumber>
    </submittedName>
</protein>
<dbReference type="GO" id="GO:0016020">
    <property type="term" value="C:membrane"/>
    <property type="evidence" value="ECO:0007669"/>
    <property type="project" value="UniProtKB-SubCell"/>
</dbReference>
<organism evidence="7">
    <name type="scientific">Ganoderma boninense</name>
    <dbReference type="NCBI Taxonomy" id="34458"/>
    <lineage>
        <taxon>Eukaryota</taxon>
        <taxon>Fungi</taxon>
        <taxon>Dikarya</taxon>
        <taxon>Basidiomycota</taxon>
        <taxon>Agaricomycotina</taxon>
        <taxon>Agaricomycetes</taxon>
        <taxon>Polyporales</taxon>
        <taxon>Polyporaceae</taxon>
        <taxon>Ganoderma</taxon>
    </lineage>
</organism>
<evidence type="ECO:0000256" key="2">
    <source>
        <dbReference type="ARBA" id="ARBA00022448"/>
    </source>
</evidence>
<reference evidence="7" key="1">
    <citation type="submission" date="2019-10" db="EMBL/GenBank/DDBJ databases">
        <authorList>
            <person name="Nor Muhammad N."/>
        </authorList>
    </citation>
    <scope>NUCLEOTIDE SEQUENCE</scope>
</reference>
<feature type="transmembrane region" description="Helical" evidence="6">
    <location>
        <begin position="39"/>
        <end position="62"/>
    </location>
</feature>
<evidence type="ECO:0000256" key="5">
    <source>
        <dbReference type="ARBA" id="ARBA00023136"/>
    </source>
</evidence>
<sequence length="130" mass="14487">MTAMAPDLSYIIPIFCRRWYRNHPEVQFTPGPFYMGDGIVGWFANVNCILWTLFACVIFALPPLLPVNASTMNYAAPITGGVVLLSLVWFVIGGRKHYKGPQSNRTDVKADEGLFTAPTHNEKSLVQQVV</sequence>
<proteinExistence type="predicted"/>
<name>A0A5K1JV40_9APHY</name>
<dbReference type="PANTHER" id="PTHR45649:SF9">
    <property type="entry name" value="AMINO-ACID PERMEASE 2"/>
    <property type="match status" value="1"/>
</dbReference>
<dbReference type="PANTHER" id="PTHR45649">
    <property type="entry name" value="AMINO-ACID PERMEASE BAT1"/>
    <property type="match status" value="1"/>
</dbReference>
<dbReference type="EMBL" id="LR725119">
    <property type="protein sequence ID" value="VWO95804.1"/>
    <property type="molecule type" value="Genomic_DNA"/>
</dbReference>
<evidence type="ECO:0000256" key="1">
    <source>
        <dbReference type="ARBA" id="ARBA00004141"/>
    </source>
</evidence>
<keyword evidence="5 6" id="KW-0472">Membrane</keyword>
<accession>A0A5K1JV40</accession>
<keyword evidence="4 6" id="KW-1133">Transmembrane helix</keyword>
<keyword evidence="2" id="KW-0813">Transport</keyword>